<protein>
    <recommendedName>
        <fullName evidence="7">C2HC/C3H-type domain-containing protein</fullName>
    </recommendedName>
</protein>
<gene>
    <name evidence="8" type="ORF">CUNI_LOCUS7812</name>
</gene>
<dbReference type="Proteomes" id="UP000678393">
    <property type="component" value="Unassembled WGS sequence"/>
</dbReference>
<keyword evidence="3 5" id="KW-0863">Zinc-finger</keyword>
<evidence type="ECO:0000313" key="9">
    <source>
        <dbReference type="Proteomes" id="UP000678393"/>
    </source>
</evidence>
<accession>A0A8S3YZ41</accession>
<organism evidence="8 9">
    <name type="scientific">Candidula unifasciata</name>
    <dbReference type="NCBI Taxonomy" id="100452"/>
    <lineage>
        <taxon>Eukaryota</taxon>
        <taxon>Metazoa</taxon>
        <taxon>Spiralia</taxon>
        <taxon>Lophotrochozoa</taxon>
        <taxon>Mollusca</taxon>
        <taxon>Gastropoda</taxon>
        <taxon>Heterobranchia</taxon>
        <taxon>Euthyneura</taxon>
        <taxon>Panpulmonata</taxon>
        <taxon>Eupulmonata</taxon>
        <taxon>Stylommatophora</taxon>
        <taxon>Helicina</taxon>
        <taxon>Helicoidea</taxon>
        <taxon>Geomitridae</taxon>
        <taxon>Candidula</taxon>
    </lineage>
</organism>
<evidence type="ECO:0000259" key="7">
    <source>
        <dbReference type="PROSITE" id="PS52027"/>
    </source>
</evidence>
<keyword evidence="9" id="KW-1185">Reference proteome</keyword>
<feature type="domain" description="C2HC/C3H-type" evidence="7">
    <location>
        <begin position="114"/>
        <end position="143"/>
    </location>
</feature>
<sequence>MEGKYSDSRVPCKICGRSFAPEVLAKHANICKKTAVNATKRKPFDSSKQRVIEGELTLRQIKQAQKKEIKPPKSHWREKHQDFINAVRNARGVQHAMEAGGPLPPPPPPSLNPDYVQCPYCSRRFNQQAAERHIGFCKDQQSRLPRDKPNVNAAAKQNARLGDDNSDTENSASQYQVPKPKPKSSPVSPPASMAATRGVATTRPAALPQRATQAKAATIPAKTSSSGMSTSSSSSRTGVATRGRAAPVAGRRN</sequence>
<feature type="compositionally biased region" description="Basic and acidic residues" evidence="6">
    <location>
        <begin position="140"/>
        <end position="149"/>
    </location>
</feature>
<feature type="region of interest" description="Disordered" evidence="6">
    <location>
        <begin position="140"/>
        <end position="253"/>
    </location>
</feature>
<keyword evidence="4" id="KW-0862">Zinc</keyword>
<evidence type="ECO:0000256" key="2">
    <source>
        <dbReference type="ARBA" id="ARBA00022737"/>
    </source>
</evidence>
<dbReference type="InterPro" id="IPR049899">
    <property type="entry name" value="Znf_C2HC_C3H"/>
</dbReference>
<dbReference type="PANTHER" id="PTHR13555:SF36">
    <property type="entry name" value="ZINC FINGER C2HC DOMAIN-CONTAINING PROTEIN 1B"/>
    <property type="match status" value="1"/>
</dbReference>
<name>A0A8S3YZ41_9EUPU</name>
<evidence type="ECO:0000256" key="4">
    <source>
        <dbReference type="ARBA" id="ARBA00022833"/>
    </source>
</evidence>
<evidence type="ECO:0000313" key="8">
    <source>
        <dbReference type="EMBL" id="CAG5122254.1"/>
    </source>
</evidence>
<evidence type="ECO:0000256" key="6">
    <source>
        <dbReference type="SAM" id="MobiDB-lite"/>
    </source>
</evidence>
<comment type="caution">
    <text evidence="8">The sequence shown here is derived from an EMBL/GenBank/DDBJ whole genome shotgun (WGS) entry which is preliminary data.</text>
</comment>
<keyword evidence="2" id="KW-0677">Repeat</keyword>
<dbReference type="PROSITE" id="PS52027">
    <property type="entry name" value="ZF_C2HC_C3H"/>
    <property type="match status" value="2"/>
</dbReference>
<feature type="domain" description="C2HC/C3H-type" evidence="7">
    <location>
        <begin position="8"/>
        <end position="37"/>
    </location>
</feature>
<dbReference type="Gene3D" id="3.30.160.60">
    <property type="entry name" value="Classic Zinc Finger"/>
    <property type="match status" value="1"/>
</dbReference>
<reference evidence="8" key="1">
    <citation type="submission" date="2021-04" db="EMBL/GenBank/DDBJ databases">
        <authorList>
            <consortium name="Molecular Ecology Group"/>
        </authorList>
    </citation>
    <scope>NUCLEOTIDE SEQUENCE</scope>
</reference>
<dbReference type="PANTHER" id="PTHR13555">
    <property type="entry name" value="C2H2 ZINC FINGER CGI-62-RELATED"/>
    <property type="match status" value="1"/>
</dbReference>
<dbReference type="InterPro" id="IPR026319">
    <property type="entry name" value="ZC2HC1A/B-like"/>
</dbReference>
<evidence type="ECO:0000256" key="1">
    <source>
        <dbReference type="ARBA" id="ARBA00022723"/>
    </source>
</evidence>
<evidence type="ECO:0000256" key="3">
    <source>
        <dbReference type="ARBA" id="ARBA00022771"/>
    </source>
</evidence>
<proteinExistence type="predicted"/>
<dbReference type="EMBL" id="CAJHNH020001247">
    <property type="protein sequence ID" value="CAG5122254.1"/>
    <property type="molecule type" value="Genomic_DNA"/>
</dbReference>
<keyword evidence="1" id="KW-0479">Metal-binding</keyword>
<evidence type="ECO:0000256" key="5">
    <source>
        <dbReference type="PROSITE-ProRule" id="PRU01371"/>
    </source>
</evidence>
<dbReference type="OrthoDB" id="10066537at2759"/>
<feature type="compositionally biased region" description="Low complexity" evidence="6">
    <location>
        <begin position="223"/>
        <end position="244"/>
    </location>
</feature>
<dbReference type="Pfam" id="PF13913">
    <property type="entry name" value="zf-C2HC_2"/>
    <property type="match status" value="2"/>
</dbReference>
<dbReference type="AlphaFoldDB" id="A0A8S3YZ41"/>
<dbReference type="GO" id="GO:0008270">
    <property type="term" value="F:zinc ion binding"/>
    <property type="evidence" value="ECO:0007669"/>
    <property type="project" value="UniProtKB-KW"/>
</dbReference>